<dbReference type="InterPro" id="IPR000683">
    <property type="entry name" value="Gfo/Idh/MocA-like_OxRdtase_N"/>
</dbReference>
<accession>A0A3Q9QZ67</accession>
<dbReference type="Pfam" id="PF01408">
    <property type="entry name" value="GFO_IDH_MocA"/>
    <property type="match status" value="1"/>
</dbReference>
<dbReference type="SUPFAM" id="SSF55347">
    <property type="entry name" value="Glyceraldehyde-3-phosphate dehydrogenase-like, C-terminal domain"/>
    <property type="match status" value="1"/>
</dbReference>
<reference evidence="3 4" key="1">
    <citation type="submission" date="2017-07" db="EMBL/GenBank/DDBJ databases">
        <title>The complete genome sequence of Bacillus mesonae strain H20-5, an efficient strain improving plant abiotic stress resistance.</title>
        <authorList>
            <person name="Kim S.Y."/>
            <person name="Song H."/>
            <person name="Sang M.K."/>
            <person name="Weon H.-Y."/>
            <person name="Song J."/>
        </authorList>
    </citation>
    <scope>NUCLEOTIDE SEQUENCE [LARGE SCALE GENOMIC DNA]</scope>
    <source>
        <strain evidence="3 4">H20-5</strain>
    </source>
</reference>
<protein>
    <submittedName>
        <fullName evidence="3">Oxidoreductase</fullName>
    </submittedName>
</protein>
<evidence type="ECO:0000313" key="3">
    <source>
        <dbReference type="EMBL" id="AZU64875.1"/>
    </source>
</evidence>
<dbReference type="SUPFAM" id="SSF51735">
    <property type="entry name" value="NAD(P)-binding Rossmann-fold domains"/>
    <property type="match status" value="1"/>
</dbReference>
<dbReference type="OrthoDB" id="9815825at2"/>
<evidence type="ECO:0000259" key="2">
    <source>
        <dbReference type="Pfam" id="PF21378"/>
    </source>
</evidence>
<dbReference type="InterPro" id="IPR048477">
    <property type="entry name" value="YceM-like_C"/>
</dbReference>
<dbReference type="Proteomes" id="UP000282892">
    <property type="component" value="Chromosome"/>
</dbReference>
<gene>
    <name evidence="3" type="ORF">CHR53_06485</name>
</gene>
<organism evidence="3 4">
    <name type="scientific">Neobacillus mesonae</name>
    <dbReference type="NCBI Taxonomy" id="1193713"/>
    <lineage>
        <taxon>Bacteria</taxon>
        <taxon>Bacillati</taxon>
        <taxon>Bacillota</taxon>
        <taxon>Bacilli</taxon>
        <taxon>Bacillales</taxon>
        <taxon>Bacillaceae</taxon>
        <taxon>Neobacillus</taxon>
    </lineage>
</organism>
<dbReference type="KEGG" id="nmk:CHR53_06485"/>
<dbReference type="STRING" id="1193713.GCA_001636315_03830"/>
<dbReference type="InterPro" id="IPR036291">
    <property type="entry name" value="NAD(P)-bd_dom_sf"/>
</dbReference>
<dbReference type="PANTHER" id="PTHR43708:SF4">
    <property type="entry name" value="OXIDOREDUCTASE YCEM-RELATED"/>
    <property type="match status" value="1"/>
</dbReference>
<feature type="domain" description="Gfo/Idh/MocA-like oxidoreductase N-terminal" evidence="1">
    <location>
        <begin position="2"/>
        <end position="120"/>
    </location>
</feature>
<dbReference type="PANTHER" id="PTHR43708">
    <property type="entry name" value="CONSERVED EXPRESSED OXIDOREDUCTASE (EUROFUNG)"/>
    <property type="match status" value="1"/>
</dbReference>
<dbReference type="GO" id="GO:0000166">
    <property type="term" value="F:nucleotide binding"/>
    <property type="evidence" value="ECO:0007669"/>
    <property type="project" value="InterPro"/>
</dbReference>
<dbReference type="Gene3D" id="3.30.360.10">
    <property type="entry name" value="Dihydrodipicolinate Reductase, domain 2"/>
    <property type="match status" value="1"/>
</dbReference>
<name>A0A3Q9QZ67_9BACI</name>
<evidence type="ECO:0000259" key="1">
    <source>
        <dbReference type="Pfam" id="PF01408"/>
    </source>
</evidence>
<dbReference type="Pfam" id="PF21378">
    <property type="entry name" value="YceM-like_C"/>
    <property type="match status" value="1"/>
</dbReference>
<dbReference type="AlphaFoldDB" id="A0A3Q9QZ67"/>
<dbReference type="EMBL" id="CP022572">
    <property type="protein sequence ID" value="AZU64875.1"/>
    <property type="molecule type" value="Genomic_DNA"/>
</dbReference>
<dbReference type="InterPro" id="IPR051317">
    <property type="entry name" value="Gfo/Idh/MocA_oxidoreduct"/>
</dbReference>
<proteinExistence type="predicted"/>
<evidence type="ECO:0000313" key="4">
    <source>
        <dbReference type="Proteomes" id="UP000282892"/>
    </source>
</evidence>
<keyword evidence="4" id="KW-1185">Reference proteome</keyword>
<sequence>MLRIGVIGLGDIAHKAYLPVYSQIKDVEFHFSTRSQEKLKEIGGQYRFTHLHSNLNSLVNSGIIGAFVHSSTSSHEEIVSWLLNRGVHVFVDKPITDYYDGAKRLVELAEEKGLILMTGFNRRYAPSYRRLKQIAQPNMVLVQKNRKNLPGEPRNFIFDDFIHVVDTMRYLSPHPIEELLVNGRLENGILYHVVVQFISQGGTAIGIMNRDNGTNEEIAQVMGPFEKGTVYNVSETIISKDMENIEMRGSDWEPTLVKRGFQQMVGDFIEAVKSNSSPEITGWDSLETHEICEEIITKLAERNL</sequence>
<dbReference type="Gene3D" id="3.40.50.720">
    <property type="entry name" value="NAD(P)-binding Rossmann-like Domain"/>
    <property type="match status" value="1"/>
</dbReference>
<feature type="domain" description="YceM-like C-terminal" evidence="2">
    <location>
        <begin position="126"/>
        <end position="235"/>
    </location>
</feature>